<dbReference type="InterPro" id="IPR001487">
    <property type="entry name" value="Bromodomain"/>
</dbReference>
<dbReference type="EMBL" id="DF836296">
    <property type="protein sequence ID" value="GAN01410.1"/>
    <property type="molecule type" value="Genomic_DNA"/>
</dbReference>
<dbReference type="PROSITE" id="PS50014">
    <property type="entry name" value="BROMODOMAIN_2"/>
    <property type="match status" value="1"/>
</dbReference>
<feature type="region of interest" description="Disordered" evidence="4">
    <location>
        <begin position="210"/>
        <end position="302"/>
    </location>
</feature>
<dbReference type="CDD" id="cd00167">
    <property type="entry name" value="SANT"/>
    <property type="match status" value="1"/>
</dbReference>
<feature type="compositionally biased region" description="Polar residues" evidence="4">
    <location>
        <begin position="368"/>
        <end position="377"/>
    </location>
</feature>
<evidence type="ECO:0000259" key="7">
    <source>
        <dbReference type="PROSITE" id="PS51293"/>
    </source>
</evidence>
<dbReference type="STRING" id="91626.A0A0C9LQD2"/>
<keyword evidence="9" id="KW-1185">Reference proteome</keyword>
<feature type="compositionally biased region" description="Polar residues" evidence="4">
    <location>
        <begin position="249"/>
        <end position="264"/>
    </location>
</feature>
<dbReference type="AlphaFoldDB" id="A0A0C9LQD2"/>
<proteinExistence type="predicted"/>
<feature type="compositionally biased region" description="Basic and acidic residues" evidence="4">
    <location>
        <begin position="379"/>
        <end position="391"/>
    </location>
</feature>
<feature type="domain" description="SANT" evidence="7">
    <location>
        <begin position="1"/>
        <end position="35"/>
    </location>
</feature>
<dbReference type="GO" id="GO:0006325">
    <property type="term" value="P:chromatin organization"/>
    <property type="evidence" value="ECO:0007669"/>
    <property type="project" value="UniProtKB-ARBA"/>
</dbReference>
<dbReference type="PANTHER" id="PTHR15398:SF4">
    <property type="entry name" value="BROMODOMAIN-CONTAINING PROTEIN 8 ISOFORM X1"/>
    <property type="match status" value="1"/>
</dbReference>
<evidence type="ECO:0000256" key="1">
    <source>
        <dbReference type="ARBA" id="ARBA00023117"/>
    </source>
</evidence>
<name>A0A0C9LQD2_9FUNG</name>
<dbReference type="PANTHER" id="PTHR15398">
    <property type="entry name" value="BROMODOMAIN-CONTAINING PROTEIN 8"/>
    <property type="match status" value="1"/>
</dbReference>
<dbReference type="Pfam" id="PF00439">
    <property type="entry name" value="Bromodomain"/>
    <property type="match status" value="1"/>
</dbReference>
<gene>
    <name evidence="8" type="ORF">MAM1_0007d00843</name>
</gene>
<evidence type="ECO:0000256" key="4">
    <source>
        <dbReference type="SAM" id="MobiDB-lite"/>
    </source>
</evidence>
<feature type="compositionally biased region" description="Basic and acidic residues" evidence="4">
    <location>
        <begin position="318"/>
        <end position="339"/>
    </location>
</feature>
<dbReference type="PROSITE" id="PS50090">
    <property type="entry name" value="MYB_LIKE"/>
    <property type="match status" value="1"/>
</dbReference>
<keyword evidence="3" id="KW-0175">Coiled coil</keyword>
<dbReference type="Proteomes" id="UP000053815">
    <property type="component" value="Unassembled WGS sequence"/>
</dbReference>
<feature type="compositionally biased region" description="Basic and acidic residues" evidence="4">
    <location>
        <begin position="265"/>
        <end position="274"/>
    </location>
</feature>
<reference evidence="8" key="1">
    <citation type="submission" date="2014-09" db="EMBL/GenBank/DDBJ databases">
        <title>Draft genome sequence of an oleaginous Mucoromycotina fungus Mucor ambiguus NBRC6742.</title>
        <authorList>
            <person name="Takeda I."/>
            <person name="Yamane N."/>
            <person name="Morita T."/>
            <person name="Tamano K."/>
            <person name="Machida M."/>
            <person name="Baker S."/>
            <person name="Koike H."/>
        </authorList>
    </citation>
    <scope>NUCLEOTIDE SEQUENCE</scope>
    <source>
        <strain evidence="8">NBRC 6742</strain>
    </source>
</reference>
<protein>
    <recommendedName>
        <fullName evidence="10">Bromo domain-containing protein</fullName>
    </recommendedName>
</protein>
<dbReference type="PROSITE" id="PS51293">
    <property type="entry name" value="SANT"/>
    <property type="match status" value="1"/>
</dbReference>
<evidence type="ECO:0008006" key="10">
    <source>
        <dbReference type="Google" id="ProtNLM"/>
    </source>
</evidence>
<dbReference type="InterPro" id="IPR036427">
    <property type="entry name" value="Bromodomain-like_sf"/>
</dbReference>
<dbReference type="SUPFAM" id="SSF47370">
    <property type="entry name" value="Bromodomain"/>
    <property type="match status" value="1"/>
</dbReference>
<feature type="region of interest" description="Disordered" evidence="4">
    <location>
        <begin position="318"/>
        <end position="391"/>
    </location>
</feature>
<evidence type="ECO:0000259" key="6">
    <source>
        <dbReference type="PROSITE" id="PS50090"/>
    </source>
</evidence>
<sequence length="456" mass="51566">MSSSEWSILEKLLLSQAVYKYGEDNWFQIARNLKHHALLDRPSDYFHQKNCSHQYYSMVSELNKEKKGATTNDMPVVVQLARQLYTLRLEELKKAINEDEEKFLALVAEIDDIRAGKWDNQLLGLPATSEMKEAESTNTPIEAIDTVAASTQPESIENNNQAAPPIEVSNTPEKQPSPLPSGETMERLAEQEIAAEEAAKVETDNLENEARVVCKEDVPPISTEEQQKEMAASEHKPASSDDAVPSPSTLKESTTLLDSKQTSPKLEEHYEQRSEAVSLKRHLDENEGMEVPDLKRQKVDNQAPSIVDLAAEKLLEHTDMENDDLKSSKKSRIDDHEPLAIDTSRTDYSTDVSRGTTPADLRDGTESIAGSESNAATPTHERSSRRRDDQRNKSWLKNINLLWREIANHKNGAMFMNPIKENIAPHYYEIVKRPMDLKAIKNRIRDGVNHQHNNRV</sequence>
<dbReference type="InterPro" id="IPR017884">
    <property type="entry name" value="SANT_dom"/>
</dbReference>
<feature type="coiled-coil region" evidence="3">
    <location>
        <begin position="82"/>
        <end position="109"/>
    </location>
</feature>
<organism evidence="8">
    <name type="scientific">Mucor ambiguus</name>
    <dbReference type="NCBI Taxonomy" id="91626"/>
    <lineage>
        <taxon>Eukaryota</taxon>
        <taxon>Fungi</taxon>
        <taxon>Fungi incertae sedis</taxon>
        <taxon>Mucoromycota</taxon>
        <taxon>Mucoromycotina</taxon>
        <taxon>Mucoromycetes</taxon>
        <taxon>Mucorales</taxon>
        <taxon>Mucorineae</taxon>
        <taxon>Mucoraceae</taxon>
        <taxon>Mucor</taxon>
    </lineage>
</organism>
<feature type="domain" description="Myb-like" evidence="6">
    <location>
        <begin position="1"/>
        <end position="59"/>
    </location>
</feature>
<evidence type="ECO:0000259" key="5">
    <source>
        <dbReference type="PROSITE" id="PS50014"/>
    </source>
</evidence>
<keyword evidence="1 2" id="KW-0103">Bromodomain</keyword>
<evidence type="ECO:0000256" key="2">
    <source>
        <dbReference type="PROSITE-ProRule" id="PRU00035"/>
    </source>
</evidence>
<dbReference type="GO" id="GO:0035267">
    <property type="term" value="C:NuA4 histone acetyltransferase complex"/>
    <property type="evidence" value="ECO:0007669"/>
    <property type="project" value="TreeGrafter"/>
</dbReference>
<dbReference type="OrthoDB" id="1742084at2759"/>
<feature type="compositionally biased region" description="Polar residues" evidence="4">
    <location>
        <begin position="150"/>
        <end position="174"/>
    </location>
</feature>
<accession>A0A0C9LQD2</accession>
<evidence type="ECO:0000313" key="9">
    <source>
        <dbReference type="Proteomes" id="UP000053815"/>
    </source>
</evidence>
<feature type="compositionally biased region" description="Polar residues" evidence="4">
    <location>
        <begin position="346"/>
        <end position="356"/>
    </location>
</feature>
<dbReference type="Gene3D" id="1.20.920.10">
    <property type="entry name" value="Bromodomain-like"/>
    <property type="match status" value="1"/>
</dbReference>
<feature type="region of interest" description="Disordered" evidence="4">
    <location>
        <begin position="150"/>
        <end position="184"/>
    </location>
</feature>
<dbReference type="InterPro" id="IPR001005">
    <property type="entry name" value="SANT/Myb"/>
</dbReference>
<feature type="compositionally biased region" description="Basic and acidic residues" evidence="4">
    <location>
        <begin position="225"/>
        <end position="239"/>
    </location>
</feature>
<feature type="domain" description="Bromo" evidence="5">
    <location>
        <begin position="407"/>
        <end position="456"/>
    </location>
</feature>
<evidence type="ECO:0000256" key="3">
    <source>
        <dbReference type="SAM" id="Coils"/>
    </source>
</evidence>
<evidence type="ECO:0000313" key="8">
    <source>
        <dbReference type="EMBL" id="GAN01410.1"/>
    </source>
</evidence>